<name>A0A1I3E184_9SPHI</name>
<proteinExistence type="predicted"/>
<dbReference type="AlphaFoldDB" id="A0A1I3E184"/>
<evidence type="ECO:0000313" key="2">
    <source>
        <dbReference type="Proteomes" id="UP000198670"/>
    </source>
</evidence>
<sequence>MESKRQLNVNRDTPFKVVAAGFPVMRFSSISDAEKCFRGYKGPGTCLLVSYETGRAEYLKYKFLKG</sequence>
<protein>
    <submittedName>
        <fullName evidence="1">Uncharacterized protein</fullName>
    </submittedName>
</protein>
<evidence type="ECO:0000313" key="1">
    <source>
        <dbReference type="EMBL" id="SFH92762.1"/>
    </source>
</evidence>
<dbReference type="EMBL" id="FOQO01000001">
    <property type="protein sequence ID" value="SFH92762.1"/>
    <property type="molecule type" value="Genomic_DNA"/>
</dbReference>
<accession>A0A1I3E184</accession>
<organism evidence="1 2">
    <name type="scientific">Parapedobacter indicus</name>
    <dbReference type="NCBI Taxonomy" id="1477437"/>
    <lineage>
        <taxon>Bacteria</taxon>
        <taxon>Pseudomonadati</taxon>
        <taxon>Bacteroidota</taxon>
        <taxon>Sphingobacteriia</taxon>
        <taxon>Sphingobacteriales</taxon>
        <taxon>Sphingobacteriaceae</taxon>
        <taxon>Parapedobacter</taxon>
    </lineage>
</organism>
<keyword evidence="2" id="KW-1185">Reference proteome</keyword>
<reference evidence="1 2" key="1">
    <citation type="submission" date="2016-10" db="EMBL/GenBank/DDBJ databases">
        <authorList>
            <person name="de Groot N.N."/>
        </authorList>
    </citation>
    <scope>NUCLEOTIDE SEQUENCE [LARGE SCALE GENOMIC DNA]</scope>
    <source>
        <strain evidence="1 2">RK1</strain>
    </source>
</reference>
<dbReference type="STRING" id="1477437.SAMN05444682_101723"/>
<dbReference type="Proteomes" id="UP000198670">
    <property type="component" value="Unassembled WGS sequence"/>
</dbReference>
<gene>
    <name evidence="1" type="ORF">SAMN05444682_101723</name>
</gene>